<accession>A0ABN7WWR3</accession>
<evidence type="ECO:0000313" key="2">
    <source>
        <dbReference type="Proteomes" id="UP000789901"/>
    </source>
</evidence>
<comment type="caution">
    <text evidence="1">The sequence shown here is derived from an EMBL/GenBank/DDBJ whole genome shotgun (WGS) entry which is preliminary data.</text>
</comment>
<proteinExistence type="predicted"/>
<gene>
    <name evidence="1" type="ORF">GMARGA_LOCUS35597</name>
</gene>
<dbReference type="Proteomes" id="UP000789901">
    <property type="component" value="Unassembled WGS sequence"/>
</dbReference>
<feature type="non-terminal residue" evidence="1">
    <location>
        <position position="1"/>
    </location>
</feature>
<protein>
    <submittedName>
        <fullName evidence="1">28242_t:CDS:1</fullName>
    </submittedName>
</protein>
<feature type="non-terminal residue" evidence="1">
    <location>
        <position position="42"/>
    </location>
</feature>
<dbReference type="EMBL" id="CAJVQB010066709">
    <property type="protein sequence ID" value="CAG8841733.1"/>
    <property type="molecule type" value="Genomic_DNA"/>
</dbReference>
<sequence length="42" mass="4563">AEILGIDKGTIGSVHKTLEQPSLQLDKNVAVLLHIKILNTNK</sequence>
<reference evidence="1 2" key="1">
    <citation type="submission" date="2021-06" db="EMBL/GenBank/DDBJ databases">
        <authorList>
            <person name="Kallberg Y."/>
            <person name="Tangrot J."/>
            <person name="Rosling A."/>
        </authorList>
    </citation>
    <scope>NUCLEOTIDE SEQUENCE [LARGE SCALE GENOMIC DNA]</scope>
    <source>
        <strain evidence="1 2">120-4 pot B 10/14</strain>
    </source>
</reference>
<name>A0ABN7WWR3_GIGMA</name>
<evidence type="ECO:0000313" key="1">
    <source>
        <dbReference type="EMBL" id="CAG8841733.1"/>
    </source>
</evidence>
<organism evidence="1 2">
    <name type="scientific">Gigaspora margarita</name>
    <dbReference type="NCBI Taxonomy" id="4874"/>
    <lineage>
        <taxon>Eukaryota</taxon>
        <taxon>Fungi</taxon>
        <taxon>Fungi incertae sedis</taxon>
        <taxon>Mucoromycota</taxon>
        <taxon>Glomeromycotina</taxon>
        <taxon>Glomeromycetes</taxon>
        <taxon>Diversisporales</taxon>
        <taxon>Gigasporaceae</taxon>
        <taxon>Gigaspora</taxon>
    </lineage>
</organism>
<keyword evidence="2" id="KW-1185">Reference proteome</keyword>